<dbReference type="RefSeq" id="XP_060408799.1">
    <property type="nucleotide sequence ID" value="XM_060553140.1"/>
</dbReference>
<keyword evidence="3" id="KW-1185">Reference proteome</keyword>
<reference evidence="2" key="1">
    <citation type="submission" date="2021-06" db="EMBL/GenBank/DDBJ databases">
        <title>Comparative genomics, transcriptomics and evolutionary studies reveal genomic signatures of adaptation to plant cell wall in hemibiotrophic fungi.</title>
        <authorList>
            <consortium name="DOE Joint Genome Institute"/>
            <person name="Baroncelli R."/>
            <person name="Diaz J.F."/>
            <person name="Benocci T."/>
            <person name="Peng M."/>
            <person name="Battaglia E."/>
            <person name="Haridas S."/>
            <person name="Andreopoulos W."/>
            <person name="Labutti K."/>
            <person name="Pangilinan J."/>
            <person name="Floch G.L."/>
            <person name="Makela M.R."/>
            <person name="Henrissat B."/>
            <person name="Grigoriev I.V."/>
            <person name="Crouch J.A."/>
            <person name="De Vries R.P."/>
            <person name="Sukno S.A."/>
            <person name="Thon M.R."/>
        </authorList>
    </citation>
    <scope>NUCLEOTIDE SEQUENCE</scope>
    <source>
        <strain evidence="2">CBS 125086</strain>
    </source>
</reference>
<feature type="compositionally biased region" description="Basic and acidic residues" evidence="1">
    <location>
        <begin position="52"/>
        <end position="63"/>
    </location>
</feature>
<name>A0AAD8PMX4_9PEZI</name>
<evidence type="ECO:0000313" key="3">
    <source>
        <dbReference type="Proteomes" id="UP001230504"/>
    </source>
</evidence>
<comment type="caution">
    <text evidence="2">The sequence shown here is derived from an EMBL/GenBank/DDBJ whole genome shotgun (WGS) entry which is preliminary data.</text>
</comment>
<proteinExistence type="predicted"/>
<evidence type="ECO:0000313" key="2">
    <source>
        <dbReference type="EMBL" id="KAK1573136.1"/>
    </source>
</evidence>
<dbReference type="GeneID" id="85437380"/>
<feature type="region of interest" description="Disordered" evidence="1">
    <location>
        <begin position="42"/>
        <end position="66"/>
    </location>
</feature>
<dbReference type="EMBL" id="JAHLJV010000098">
    <property type="protein sequence ID" value="KAK1573136.1"/>
    <property type="molecule type" value="Genomic_DNA"/>
</dbReference>
<dbReference type="AlphaFoldDB" id="A0AAD8PMX4"/>
<gene>
    <name evidence="2" type="ORF">LY79DRAFT_417181</name>
</gene>
<dbReference type="Proteomes" id="UP001230504">
    <property type="component" value="Unassembled WGS sequence"/>
</dbReference>
<protein>
    <submittedName>
        <fullName evidence="2">Uncharacterized protein</fullName>
    </submittedName>
</protein>
<evidence type="ECO:0000256" key="1">
    <source>
        <dbReference type="SAM" id="MobiDB-lite"/>
    </source>
</evidence>
<sequence>MVQWSETRVGTRHRLFLSFRAAPNSQRQPLLAIQVGLRARLSGSPTPRSRCRRVEPPGGERKGVTTAPHETHTLNTFLPLAHEPTDCSPPSDNAILAPKHPTRLFGSTSTSKSRAVVLCYLGSQPTYLPMLCYAMLAQFGQRLLILLGS</sequence>
<organism evidence="2 3">
    <name type="scientific">Colletotrichum navitas</name>
    <dbReference type="NCBI Taxonomy" id="681940"/>
    <lineage>
        <taxon>Eukaryota</taxon>
        <taxon>Fungi</taxon>
        <taxon>Dikarya</taxon>
        <taxon>Ascomycota</taxon>
        <taxon>Pezizomycotina</taxon>
        <taxon>Sordariomycetes</taxon>
        <taxon>Hypocreomycetidae</taxon>
        <taxon>Glomerellales</taxon>
        <taxon>Glomerellaceae</taxon>
        <taxon>Colletotrichum</taxon>
        <taxon>Colletotrichum graminicola species complex</taxon>
    </lineage>
</organism>
<accession>A0AAD8PMX4</accession>